<dbReference type="RefSeq" id="XP_066649742.1">
    <property type="nucleotide sequence ID" value="XM_066802056.1"/>
</dbReference>
<dbReference type="SUPFAM" id="SSF53590">
    <property type="entry name" value="Nucleoside hydrolase"/>
    <property type="match status" value="1"/>
</dbReference>
<sequence>MPSLVKSLQAASAALAAIVPLASAVPAGFYPRNVTGPSKPKVILDNDWSTAGFITFLLPLASDWDVLGVVSDTADSWALQTGLHALATLEVGNLSCIPVYKGSDYPLIQTEERFQAWEAVHGVLPWEGVFAAKNLTYEAEGNDPTSGNPDRISRAAFFEGFPNTTFASDTNAANFMVEQVKKYPGEVSIYSGGALTNIALAVRMDPDFAKNAKELVIMGGYIDVNLLQTSGSVMQADLNSDINLIVDPEAAKIALTADFPNITIAGNVANQVQSTQDFLDEVYEVKNVYSELMYNYYGTTFPFWDETAAAIILDPSIVKNSTEFYLDVDVAYASPSYGNIHAYQEALAPPNVRTVNYVTEIDGAKLKSMIKKAVQYPKTCAQL</sequence>
<evidence type="ECO:0000313" key="7">
    <source>
        <dbReference type="Proteomes" id="UP001360953"/>
    </source>
</evidence>
<dbReference type="GeneID" id="92034962"/>
<keyword evidence="3" id="KW-0326">Glycosidase</keyword>
<evidence type="ECO:0000313" key="6">
    <source>
        <dbReference type="EMBL" id="KAK7529125.1"/>
    </source>
</evidence>
<accession>A0ABR1L5N2</accession>
<evidence type="ECO:0000256" key="1">
    <source>
        <dbReference type="ARBA" id="ARBA00009176"/>
    </source>
</evidence>
<dbReference type="Gene3D" id="3.90.245.10">
    <property type="entry name" value="Ribonucleoside hydrolase-like"/>
    <property type="match status" value="1"/>
</dbReference>
<organism evidence="6 7">
    <name type="scientific">Phyllosticta citribraziliensis</name>
    <dbReference type="NCBI Taxonomy" id="989973"/>
    <lineage>
        <taxon>Eukaryota</taxon>
        <taxon>Fungi</taxon>
        <taxon>Dikarya</taxon>
        <taxon>Ascomycota</taxon>
        <taxon>Pezizomycotina</taxon>
        <taxon>Dothideomycetes</taxon>
        <taxon>Dothideomycetes incertae sedis</taxon>
        <taxon>Botryosphaeriales</taxon>
        <taxon>Phyllostictaceae</taxon>
        <taxon>Phyllosticta</taxon>
    </lineage>
</organism>
<evidence type="ECO:0000259" key="5">
    <source>
        <dbReference type="Pfam" id="PF01156"/>
    </source>
</evidence>
<dbReference type="GO" id="GO:0016787">
    <property type="term" value="F:hydrolase activity"/>
    <property type="evidence" value="ECO:0007669"/>
    <property type="project" value="UniProtKB-KW"/>
</dbReference>
<dbReference type="InterPro" id="IPR023186">
    <property type="entry name" value="IUNH"/>
</dbReference>
<comment type="caution">
    <text evidence="6">The sequence shown here is derived from an EMBL/GenBank/DDBJ whole genome shotgun (WGS) entry which is preliminary data.</text>
</comment>
<dbReference type="InterPro" id="IPR036452">
    <property type="entry name" value="Ribo_hydro-like"/>
</dbReference>
<evidence type="ECO:0000256" key="2">
    <source>
        <dbReference type="ARBA" id="ARBA00022801"/>
    </source>
</evidence>
<feature type="chain" id="PRO_5046620199" evidence="4">
    <location>
        <begin position="25"/>
        <end position="383"/>
    </location>
</feature>
<name>A0ABR1L5N2_9PEZI</name>
<dbReference type="Pfam" id="PF01156">
    <property type="entry name" value="IU_nuc_hydro"/>
    <property type="match status" value="1"/>
</dbReference>
<evidence type="ECO:0000256" key="4">
    <source>
        <dbReference type="SAM" id="SignalP"/>
    </source>
</evidence>
<dbReference type="PANTHER" id="PTHR12304:SF25">
    <property type="entry name" value="INOSINE_URIDINE-PREFERRING NUCLEOSIDE HYDROLASE DOMAIN-CONTAINING PROTEIN"/>
    <property type="match status" value="1"/>
</dbReference>
<comment type="similarity">
    <text evidence="1">Belongs to the IUNH family.</text>
</comment>
<keyword evidence="7" id="KW-1185">Reference proteome</keyword>
<feature type="signal peptide" evidence="4">
    <location>
        <begin position="1"/>
        <end position="24"/>
    </location>
</feature>
<keyword evidence="4" id="KW-0732">Signal</keyword>
<keyword evidence="2 6" id="KW-0378">Hydrolase</keyword>
<dbReference type="EMBL" id="JBBPEH010000018">
    <property type="protein sequence ID" value="KAK7529125.1"/>
    <property type="molecule type" value="Genomic_DNA"/>
</dbReference>
<reference evidence="6 7" key="1">
    <citation type="submission" date="2024-04" db="EMBL/GenBank/DDBJ databases">
        <title>Phyllosticta paracitricarpa is synonymous to the EU quarantine fungus P. citricarpa based on phylogenomic analyses.</title>
        <authorList>
            <consortium name="Lawrence Berkeley National Laboratory"/>
            <person name="Van ingen-buijs V.A."/>
            <person name="Van westerhoven A.C."/>
            <person name="Haridas S."/>
            <person name="Skiadas P."/>
            <person name="Martin F."/>
            <person name="Groenewald J.Z."/>
            <person name="Crous P.W."/>
            <person name="Seidl M.F."/>
        </authorList>
    </citation>
    <scope>NUCLEOTIDE SEQUENCE [LARGE SCALE GENOMIC DNA]</scope>
    <source>
        <strain evidence="6 7">CPC 17464</strain>
    </source>
</reference>
<protein>
    <submittedName>
        <fullName evidence="6">Inosine-uridine preferring nucleoside hydrolase</fullName>
    </submittedName>
</protein>
<proteinExistence type="inferred from homology"/>
<dbReference type="PANTHER" id="PTHR12304">
    <property type="entry name" value="INOSINE-URIDINE PREFERRING NUCLEOSIDE HYDROLASE"/>
    <property type="match status" value="1"/>
</dbReference>
<evidence type="ECO:0000256" key="3">
    <source>
        <dbReference type="ARBA" id="ARBA00023295"/>
    </source>
</evidence>
<gene>
    <name evidence="6" type="ORF">J3D65DRAFT_643070</name>
</gene>
<feature type="domain" description="Inosine/uridine-preferring nucleoside hydrolase" evidence="5">
    <location>
        <begin position="42"/>
        <end position="366"/>
    </location>
</feature>
<dbReference type="InterPro" id="IPR001910">
    <property type="entry name" value="Inosine/uridine_hydrolase_dom"/>
</dbReference>
<dbReference type="Proteomes" id="UP001360953">
    <property type="component" value="Unassembled WGS sequence"/>
</dbReference>